<evidence type="ECO:0000256" key="4">
    <source>
        <dbReference type="ARBA" id="ARBA00023012"/>
    </source>
</evidence>
<accession>A0A1T2KZE0</accession>
<dbReference type="PANTHER" id="PTHR45339:SF1">
    <property type="entry name" value="HYBRID SIGNAL TRANSDUCTION HISTIDINE KINASE J"/>
    <property type="match status" value="1"/>
</dbReference>
<comment type="caution">
    <text evidence="6">The sequence shown here is derived from an EMBL/GenBank/DDBJ whole genome shotgun (WGS) entry which is preliminary data.</text>
</comment>
<feature type="domain" description="Histidine kinase" evidence="5">
    <location>
        <begin position="1"/>
        <end position="68"/>
    </location>
</feature>
<organism evidence="6 7">
    <name type="scientific">Solemya pervernicosa gill symbiont</name>
    <dbReference type="NCBI Taxonomy" id="642797"/>
    <lineage>
        <taxon>Bacteria</taxon>
        <taxon>Pseudomonadati</taxon>
        <taxon>Pseudomonadota</taxon>
        <taxon>Gammaproteobacteria</taxon>
        <taxon>sulfur-oxidizing symbionts</taxon>
    </lineage>
</organism>
<name>A0A1T2KZE0_9GAMM</name>
<evidence type="ECO:0000313" key="6">
    <source>
        <dbReference type="EMBL" id="OOZ38130.1"/>
    </source>
</evidence>
<dbReference type="InterPro" id="IPR005467">
    <property type="entry name" value="His_kinase_dom"/>
</dbReference>
<dbReference type="EMBL" id="MPRL01000126">
    <property type="protein sequence ID" value="OOZ38130.1"/>
    <property type="molecule type" value="Genomic_DNA"/>
</dbReference>
<proteinExistence type="predicted"/>
<evidence type="ECO:0000259" key="5">
    <source>
        <dbReference type="PROSITE" id="PS50109"/>
    </source>
</evidence>
<dbReference type="PANTHER" id="PTHR45339">
    <property type="entry name" value="HYBRID SIGNAL TRANSDUCTION HISTIDINE KINASE J"/>
    <property type="match status" value="1"/>
</dbReference>
<sequence length="68" mass="7331">MHVEVERGRDEGTALKFTVSDTDIGITSDQQQGLFQPFQQCDGSITRRYGGTGLGLAICQRLVALMGG</sequence>
<dbReference type="Pfam" id="PF02518">
    <property type="entry name" value="HATPase_c"/>
    <property type="match status" value="1"/>
</dbReference>
<dbReference type="InterPro" id="IPR036890">
    <property type="entry name" value="HATPase_C_sf"/>
</dbReference>
<evidence type="ECO:0000256" key="3">
    <source>
        <dbReference type="ARBA" id="ARBA00022553"/>
    </source>
</evidence>
<keyword evidence="7" id="KW-1185">Reference proteome</keyword>
<evidence type="ECO:0000256" key="1">
    <source>
        <dbReference type="ARBA" id="ARBA00000085"/>
    </source>
</evidence>
<evidence type="ECO:0000313" key="7">
    <source>
        <dbReference type="Proteomes" id="UP000191110"/>
    </source>
</evidence>
<dbReference type="PROSITE" id="PS50109">
    <property type="entry name" value="HIS_KIN"/>
    <property type="match status" value="1"/>
</dbReference>
<dbReference type="AlphaFoldDB" id="A0A1T2KZE0"/>
<dbReference type="SUPFAM" id="SSF55874">
    <property type="entry name" value="ATPase domain of HSP90 chaperone/DNA topoisomerase II/histidine kinase"/>
    <property type="match status" value="1"/>
</dbReference>
<dbReference type="PRINTS" id="PR00344">
    <property type="entry name" value="BCTRLSENSOR"/>
</dbReference>
<dbReference type="EC" id="2.7.13.3" evidence="2"/>
<evidence type="ECO:0000256" key="2">
    <source>
        <dbReference type="ARBA" id="ARBA00012438"/>
    </source>
</evidence>
<keyword evidence="4" id="KW-0902">Two-component regulatory system</keyword>
<dbReference type="Gene3D" id="3.30.565.10">
    <property type="entry name" value="Histidine kinase-like ATPase, C-terminal domain"/>
    <property type="match status" value="1"/>
</dbReference>
<gene>
    <name evidence="6" type="ORF">BOW53_16490</name>
</gene>
<comment type="catalytic activity">
    <reaction evidence="1">
        <text>ATP + protein L-histidine = ADP + protein N-phospho-L-histidine.</text>
        <dbReference type="EC" id="2.7.13.3"/>
    </reaction>
</comment>
<protein>
    <recommendedName>
        <fullName evidence="2">histidine kinase</fullName>
        <ecNumber evidence="2">2.7.13.3</ecNumber>
    </recommendedName>
</protein>
<dbReference type="Proteomes" id="UP000191110">
    <property type="component" value="Unassembled WGS sequence"/>
</dbReference>
<keyword evidence="3" id="KW-0597">Phosphoprotein</keyword>
<reference evidence="6 7" key="1">
    <citation type="submission" date="2016-11" db="EMBL/GenBank/DDBJ databases">
        <title>Mixed transmission modes and dynamic genome evolution in an obligate animal-bacterial symbiosis.</title>
        <authorList>
            <person name="Russell S.L."/>
            <person name="Corbett-Detig R.B."/>
            <person name="Cavanaugh C.M."/>
        </authorList>
    </citation>
    <scope>NUCLEOTIDE SEQUENCE [LARGE SCALE GENOMIC DNA]</scope>
    <source>
        <strain evidence="6">Sveles-Q1</strain>
    </source>
</reference>
<dbReference type="GO" id="GO:0004673">
    <property type="term" value="F:protein histidine kinase activity"/>
    <property type="evidence" value="ECO:0007669"/>
    <property type="project" value="UniProtKB-EC"/>
</dbReference>
<dbReference type="InterPro" id="IPR003594">
    <property type="entry name" value="HATPase_dom"/>
</dbReference>
<dbReference type="InterPro" id="IPR004358">
    <property type="entry name" value="Sig_transdc_His_kin-like_C"/>
</dbReference>
<dbReference type="GO" id="GO:0000160">
    <property type="term" value="P:phosphorelay signal transduction system"/>
    <property type="evidence" value="ECO:0007669"/>
    <property type="project" value="UniProtKB-KW"/>
</dbReference>